<keyword evidence="3" id="KW-1185">Reference proteome</keyword>
<evidence type="ECO:0000259" key="1">
    <source>
        <dbReference type="Pfam" id="PF04993"/>
    </source>
</evidence>
<evidence type="ECO:0000313" key="3">
    <source>
        <dbReference type="Proteomes" id="UP000184212"/>
    </source>
</evidence>
<dbReference type="EMBL" id="FQWQ01000002">
    <property type="protein sequence ID" value="SHH26462.1"/>
    <property type="molecule type" value="Genomic_DNA"/>
</dbReference>
<dbReference type="Gene3D" id="3.30.1460.30">
    <property type="entry name" value="YgaC/TfoX-N like chaperone"/>
    <property type="match status" value="1"/>
</dbReference>
<dbReference type="Pfam" id="PF04993">
    <property type="entry name" value="TfoX_N"/>
    <property type="match status" value="1"/>
</dbReference>
<organism evidence="2 3">
    <name type="scientific">Chryseolinea serpens</name>
    <dbReference type="NCBI Taxonomy" id="947013"/>
    <lineage>
        <taxon>Bacteria</taxon>
        <taxon>Pseudomonadati</taxon>
        <taxon>Bacteroidota</taxon>
        <taxon>Cytophagia</taxon>
        <taxon>Cytophagales</taxon>
        <taxon>Fulvivirgaceae</taxon>
        <taxon>Chryseolinea</taxon>
    </lineage>
</organism>
<protein>
    <submittedName>
        <fullName evidence="2">Transcriptional regulator of competence genes, TfoX/Sxy family</fullName>
    </submittedName>
</protein>
<dbReference type="SUPFAM" id="SSF159894">
    <property type="entry name" value="YgaC/TfoX-N like"/>
    <property type="match status" value="1"/>
</dbReference>
<proteinExistence type="predicted"/>
<dbReference type="Proteomes" id="UP000184212">
    <property type="component" value="Unassembled WGS sequence"/>
</dbReference>
<feature type="domain" description="TfoX N-terminal" evidence="1">
    <location>
        <begin position="13"/>
        <end position="102"/>
    </location>
</feature>
<dbReference type="RefSeq" id="WP_073136286.1">
    <property type="nucleotide sequence ID" value="NZ_FQWQ01000002.1"/>
</dbReference>
<dbReference type="AlphaFoldDB" id="A0A1M5RJA9"/>
<name>A0A1M5RJA9_9BACT</name>
<reference evidence="2 3" key="1">
    <citation type="submission" date="2016-11" db="EMBL/GenBank/DDBJ databases">
        <authorList>
            <person name="Jaros S."/>
            <person name="Januszkiewicz K."/>
            <person name="Wedrychowicz H."/>
        </authorList>
    </citation>
    <scope>NUCLEOTIDE SEQUENCE [LARGE SCALE GENOMIC DNA]</scope>
    <source>
        <strain evidence="2 3">DSM 24574</strain>
    </source>
</reference>
<dbReference type="OrthoDB" id="214902at2"/>
<dbReference type="InterPro" id="IPR007076">
    <property type="entry name" value="TfoX_N"/>
</dbReference>
<sequence length="116" mass="13229">MAYNEKLADKVREALADQKKIEEKVMFRGVCFMVNGKMCICVSEDELMCRVGPDAYEEALDQPGCRPMVHGTRTMKGFVFVGDEGIRTKKQFDYWVNLALAFNKEAKAAKKKKKKP</sequence>
<dbReference type="STRING" id="947013.SAMN04488109_3433"/>
<gene>
    <name evidence="2" type="ORF">SAMN04488109_3433</name>
</gene>
<evidence type="ECO:0000313" key="2">
    <source>
        <dbReference type="EMBL" id="SHH26462.1"/>
    </source>
</evidence>
<accession>A0A1M5RJA9</accession>